<proteinExistence type="predicted"/>
<dbReference type="SUPFAM" id="SSF48150">
    <property type="entry name" value="DNA-glycosylase"/>
    <property type="match status" value="1"/>
</dbReference>
<evidence type="ECO:0000256" key="4">
    <source>
        <dbReference type="ARBA" id="ARBA00023014"/>
    </source>
</evidence>
<dbReference type="CDD" id="cd00056">
    <property type="entry name" value="ENDO3c"/>
    <property type="match status" value="1"/>
</dbReference>
<dbReference type="RefSeq" id="WP_164650050.1">
    <property type="nucleotide sequence ID" value="NZ_CP047476.1"/>
</dbReference>
<sequence>MSDQFIIQDVFKKLEEHYGYFDWWPSHNPFEVMVGAILVQNTNWKNVDKALGNLPQPLNAEAIESIDQEQLAALIRPSGYYNQKAIKLKALLAWFKQYDYDDSRLIPFSVDALRKELLEIKGVGNETADVILTYSLNKPSFVIDAYARRIFERYGLDVPKSYDQFRMLADNAMKHEKHKYDYFHGVLVEHGQQFCNKKPKCDGCPLSDRCRRIGV</sequence>
<keyword evidence="6" id="KW-0255">Endonuclease</keyword>
<dbReference type="InterPro" id="IPR011257">
    <property type="entry name" value="DNA_glycosylase"/>
</dbReference>
<dbReference type="KEGG" id="vas:GT360_16465"/>
<dbReference type="InterPro" id="IPR003265">
    <property type="entry name" value="HhH-GPD_domain"/>
</dbReference>
<evidence type="ECO:0000259" key="5">
    <source>
        <dbReference type="SMART" id="SM00478"/>
    </source>
</evidence>
<dbReference type="SMART" id="SM00478">
    <property type="entry name" value="ENDO3c"/>
    <property type="match status" value="1"/>
</dbReference>
<dbReference type="Pfam" id="PF00730">
    <property type="entry name" value="HhH-GPD"/>
    <property type="match status" value="1"/>
</dbReference>
<keyword evidence="3" id="KW-0408">Iron</keyword>
<keyword evidence="6" id="KW-0378">Hydrolase</keyword>
<dbReference type="GO" id="GO:0046872">
    <property type="term" value="F:metal ion binding"/>
    <property type="evidence" value="ECO:0007669"/>
    <property type="project" value="UniProtKB-KW"/>
</dbReference>
<dbReference type="GO" id="GO:0051539">
    <property type="term" value="F:4 iron, 4 sulfur cluster binding"/>
    <property type="evidence" value="ECO:0007669"/>
    <property type="project" value="UniProtKB-KW"/>
</dbReference>
<dbReference type="GO" id="GO:0006284">
    <property type="term" value="P:base-excision repair"/>
    <property type="evidence" value="ECO:0007669"/>
    <property type="project" value="InterPro"/>
</dbReference>
<evidence type="ECO:0000256" key="3">
    <source>
        <dbReference type="ARBA" id="ARBA00023004"/>
    </source>
</evidence>
<keyword evidence="4" id="KW-0411">Iron-sulfur</keyword>
<dbReference type="Gene3D" id="1.10.1670.10">
    <property type="entry name" value="Helix-hairpin-Helix base-excision DNA repair enzymes (C-terminal)"/>
    <property type="match status" value="1"/>
</dbReference>
<dbReference type="GO" id="GO:0004519">
    <property type="term" value="F:endonuclease activity"/>
    <property type="evidence" value="ECO:0007669"/>
    <property type="project" value="UniProtKB-KW"/>
</dbReference>
<gene>
    <name evidence="6" type="ORF">GT360_16465</name>
</gene>
<reference evidence="6 7" key="1">
    <citation type="submission" date="2020-01" db="EMBL/GenBank/DDBJ databases">
        <title>Whole genome and functional gene identification of agarase of Vibrio HN897.</title>
        <authorList>
            <person name="Liu Y."/>
            <person name="Zhao Z."/>
        </authorList>
    </citation>
    <scope>NUCLEOTIDE SEQUENCE [LARGE SCALE GENOMIC DNA]</scope>
    <source>
        <strain evidence="6 7">HN897</strain>
    </source>
</reference>
<dbReference type="PANTHER" id="PTHR10359">
    <property type="entry name" value="A/G-SPECIFIC ADENINE GLYCOSYLASE/ENDONUCLEASE III"/>
    <property type="match status" value="1"/>
</dbReference>
<dbReference type="EMBL" id="CP047476">
    <property type="protein sequence ID" value="QIA65150.1"/>
    <property type="molecule type" value="Genomic_DNA"/>
</dbReference>
<keyword evidence="2" id="KW-0479">Metal-binding</keyword>
<evidence type="ECO:0000313" key="7">
    <source>
        <dbReference type="Proteomes" id="UP000464262"/>
    </source>
</evidence>
<evidence type="ECO:0000256" key="1">
    <source>
        <dbReference type="ARBA" id="ARBA00022485"/>
    </source>
</evidence>
<feature type="domain" description="HhH-GPD" evidence="5">
    <location>
        <begin position="38"/>
        <end position="193"/>
    </location>
</feature>
<evidence type="ECO:0000313" key="6">
    <source>
        <dbReference type="EMBL" id="QIA65150.1"/>
    </source>
</evidence>
<evidence type="ECO:0000256" key="2">
    <source>
        <dbReference type="ARBA" id="ARBA00022723"/>
    </source>
</evidence>
<dbReference type="PIRSF" id="PIRSF001435">
    <property type="entry name" value="Nth"/>
    <property type="match status" value="1"/>
</dbReference>
<dbReference type="AlphaFoldDB" id="A0A7Z2YFH7"/>
<accession>A0A7Z2YFH7</accession>
<keyword evidence="6" id="KW-0540">Nuclease</keyword>
<dbReference type="Gene3D" id="1.10.340.30">
    <property type="entry name" value="Hypothetical protein, domain 2"/>
    <property type="match status" value="1"/>
</dbReference>
<keyword evidence="7" id="KW-1185">Reference proteome</keyword>
<keyword evidence="1" id="KW-0004">4Fe-4S</keyword>
<protein>
    <submittedName>
        <fullName evidence="6">Endonuclease</fullName>
    </submittedName>
</protein>
<dbReference type="Proteomes" id="UP000464262">
    <property type="component" value="Chromosome 2"/>
</dbReference>
<dbReference type="InterPro" id="IPR023170">
    <property type="entry name" value="HhH_base_excis_C"/>
</dbReference>
<dbReference type="PANTHER" id="PTHR10359:SF19">
    <property type="entry name" value="DNA REPAIR GLYCOSYLASE MJ1434-RELATED"/>
    <property type="match status" value="1"/>
</dbReference>
<organism evidence="6 7">
    <name type="scientific">Vibrio astriarenae</name>
    <dbReference type="NCBI Taxonomy" id="1481923"/>
    <lineage>
        <taxon>Bacteria</taxon>
        <taxon>Pseudomonadati</taxon>
        <taxon>Pseudomonadota</taxon>
        <taxon>Gammaproteobacteria</taxon>
        <taxon>Vibrionales</taxon>
        <taxon>Vibrionaceae</taxon>
        <taxon>Vibrio</taxon>
    </lineage>
</organism>
<name>A0A7Z2YFH7_9VIBR</name>